<dbReference type="AlphaFoldDB" id="U2K3H3"/>
<dbReference type="Proteomes" id="UP000016662">
    <property type="component" value="Unassembled WGS sequence"/>
</dbReference>
<reference evidence="1 2" key="1">
    <citation type="submission" date="2013-07" db="EMBL/GenBank/DDBJ databases">
        <authorList>
            <person name="Weinstock G."/>
            <person name="Sodergren E."/>
            <person name="Wylie T."/>
            <person name="Fulton L."/>
            <person name="Fulton R."/>
            <person name="Fronick C."/>
            <person name="O'Laughlin M."/>
            <person name="Godfrey J."/>
            <person name="Miner T."/>
            <person name="Herter B."/>
            <person name="Appelbaum E."/>
            <person name="Cordes M."/>
            <person name="Lek S."/>
            <person name="Wollam A."/>
            <person name="Pepin K.H."/>
            <person name="Palsikar V.B."/>
            <person name="Mitreva M."/>
            <person name="Wilson R.K."/>
        </authorList>
    </citation>
    <scope>NUCLEOTIDE SEQUENCE [LARGE SCALE GENOMIC DNA]</scope>
    <source>
        <strain evidence="1 2">ATCC 27760</strain>
    </source>
</reference>
<evidence type="ECO:0000313" key="1">
    <source>
        <dbReference type="EMBL" id="ERJ86817.1"/>
    </source>
</evidence>
<gene>
    <name evidence="1" type="ORF">RUMCAL_03436</name>
</gene>
<dbReference type="STRING" id="411473.RUMCAL_03436"/>
<comment type="caution">
    <text evidence="1">The sequence shown here is derived from an EMBL/GenBank/DDBJ whole genome shotgun (WGS) entry which is preliminary data.</text>
</comment>
<keyword evidence="2" id="KW-1185">Reference proteome</keyword>
<name>U2K3H3_9FIRM</name>
<dbReference type="HOGENOM" id="CLU_3065904_0_0_9"/>
<dbReference type="EMBL" id="AWVF01000463">
    <property type="protein sequence ID" value="ERJ86817.1"/>
    <property type="molecule type" value="Genomic_DNA"/>
</dbReference>
<proteinExistence type="predicted"/>
<protein>
    <submittedName>
        <fullName evidence="1">Uncharacterized protein</fullName>
    </submittedName>
</protein>
<organism evidence="1 2">
    <name type="scientific">Ruminococcus callidus ATCC 27760</name>
    <dbReference type="NCBI Taxonomy" id="411473"/>
    <lineage>
        <taxon>Bacteria</taxon>
        <taxon>Bacillati</taxon>
        <taxon>Bacillota</taxon>
        <taxon>Clostridia</taxon>
        <taxon>Eubacteriales</taxon>
        <taxon>Oscillospiraceae</taxon>
        <taxon>Ruminococcus</taxon>
    </lineage>
</organism>
<sequence length="53" mass="6137">MKHYRSGSLEKGAGSRRLTEGFFCEICNLRKFLPESLHQLCWFPSLFKGGLFL</sequence>
<accession>U2K3H3</accession>
<evidence type="ECO:0000313" key="2">
    <source>
        <dbReference type="Proteomes" id="UP000016662"/>
    </source>
</evidence>